<evidence type="ECO:0008006" key="3">
    <source>
        <dbReference type="Google" id="ProtNLM"/>
    </source>
</evidence>
<reference evidence="1 2" key="1">
    <citation type="submission" date="2013-02" db="EMBL/GenBank/DDBJ databases">
        <title>A novel strain isolated from Lonar lake, Maharashtra, India.</title>
        <authorList>
            <person name="Singh A."/>
        </authorList>
    </citation>
    <scope>NUCLEOTIDE SEQUENCE [LARGE SCALE GENOMIC DNA]</scope>
    <source>
        <strain evidence="1 2">AK24</strain>
    </source>
</reference>
<organism evidence="1 2">
    <name type="scientific">Lunatimonas lonarensis</name>
    <dbReference type="NCBI Taxonomy" id="1232681"/>
    <lineage>
        <taxon>Bacteria</taxon>
        <taxon>Pseudomonadati</taxon>
        <taxon>Bacteroidota</taxon>
        <taxon>Cytophagia</taxon>
        <taxon>Cytophagales</taxon>
        <taxon>Cyclobacteriaceae</taxon>
    </lineage>
</organism>
<sequence>MQKRIWLAALLPLLLSGCGFITISKTGGSAERFADYREDLSASRPRFDPLPNPVASIERSGSSIAPIDDELAVAIQDFIRTNEREHFFNGFTILVYSGVDREQAFKTRNKLYSDYPGITTFMQYQEPRYLVKVGRYINRIEALGWYEKIKDAFPSARIVQDRFERNQPNQHQDNL</sequence>
<keyword evidence="2" id="KW-1185">Reference proteome</keyword>
<name>R7ZNR0_9BACT</name>
<accession>R7ZNR0</accession>
<dbReference type="RefSeq" id="WP_010855934.1">
    <property type="nucleotide sequence ID" value="NZ_AQHR01000098.1"/>
</dbReference>
<evidence type="ECO:0000313" key="1">
    <source>
        <dbReference type="EMBL" id="EON75717.1"/>
    </source>
</evidence>
<dbReference type="STRING" id="1232681.ADIS_3807"/>
<evidence type="ECO:0000313" key="2">
    <source>
        <dbReference type="Proteomes" id="UP000013909"/>
    </source>
</evidence>
<comment type="caution">
    <text evidence="1">The sequence shown here is derived from an EMBL/GenBank/DDBJ whole genome shotgun (WGS) entry which is preliminary data.</text>
</comment>
<proteinExistence type="predicted"/>
<protein>
    <recommendedName>
        <fullName evidence="3">SPOR domain-containing protein</fullName>
    </recommendedName>
</protein>
<dbReference type="EMBL" id="AQHR01000098">
    <property type="protein sequence ID" value="EON75717.1"/>
    <property type="molecule type" value="Genomic_DNA"/>
</dbReference>
<dbReference type="PATRIC" id="fig|1288963.3.peg.3797"/>
<dbReference type="PROSITE" id="PS51257">
    <property type="entry name" value="PROKAR_LIPOPROTEIN"/>
    <property type="match status" value="1"/>
</dbReference>
<gene>
    <name evidence="1" type="ORF">ADIS_3807</name>
</gene>
<dbReference type="Proteomes" id="UP000013909">
    <property type="component" value="Unassembled WGS sequence"/>
</dbReference>
<dbReference type="AlphaFoldDB" id="R7ZNR0"/>